<evidence type="ECO:0000313" key="2">
    <source>
        <dbReference type="EMBL" id="KIO20220.1"/>
    </source>
</evidence>
<reference evidence="3" key="2">
    <citation type="submission" date="2015-01" db="EMBL/GenBank/DDBJ databases">
        <title>Evolutionary Origins and Diversification of the Mycorrhizal Mutualists.</title>
        <authorList>
            <consortium name="DOE Joint Genome Institute"/>
            <consortium name="Mycorrhizal Genomics Consortium"/>
            <person name="Kohler A."/>
            <person name="Kuo A."/>
            <person name="Nagy L.G."/>
            <person name="Floudas D."/>
            <person name="Copeland A."/>
            <person name="Barry K.W."/>
            <person name="Cichocki N."/>
            <person name="Veneault-Fourrey C."/>
            <person name="LaButti K."/>
            <person name="Lindquist E.A."/>
            <person name="Lipzen A."/>
            <person name="Lundell T."/>
            <person name="Morin E."/>
            <person name="Murat C."/>
            <person name="Riley R."/>
            <person name="Ohm R."/>
            <person name="Sun H."/>
            <person name="Tunlid A."/>
            <person name="Henrissat B."/>
            <person name="Grigoriev I.V."/>
            <person name="Hibbett D.S."/>
            <person name="Martin F."/>
        </authorList>
    </citation>
    <scope>NUCLEOTIDE SEQUENCE [LARGE SCALE GENOMIC DNA]</scope>
    <source>
        <strain evidence="3">MUT 4182</strain>
    </source>
</reference>
<feature type="region of interest" description="Disordered" evidence="1">
    <location>
        <begin position="30"/>
        <end position="63"/>
    </location>
</feature>
<name>A0A0C3PYB1_9AGAM</name>
<dbReference type="STRING" id="1051891.A0A0C3PYB1"/>
<dbReference type="OrthoDB" id="2684236at2759"/>
<dbReference type="AlphaFoldDB" id="A0A0C3PYB1"/>
<gene>
    <name evidence="2" type="ORF">M407DRAFT_30127</name>
</gene>
<dbReference type="PANTHER" id="PTHR34365">
    <property type="entry name" value="ENOLASE (DUF1399)"/>
    <property type="match status" value="1"/>
</dbReference>
<dbReference type="EMBL" id="KN823182">
    <property type="protein sequence ID" value="KIO20220.1"/>
    <property type="molecule type" value="Genomic_DNA"/>
</dbReference>
<keyword evidence="3" id="KW-1185">Reference proteome</keyword>
<reference evidence="2 3" key="1">
    <citation type="submission" date="2014-04" db="EMBL/GenBank/DDBJ databases">
        <authorList>
            <consortium name="DOE Joint Genome Institute"/>
            <person name="Kuo A."/>
            <person name="Girlanda M."/>
            <person name="Perotto S."/>
            <person name="Kohler A."/>
            <person name="Nagy L.G."/>
            <person name="Floudas D."/>
            <person name="Copeland A."/>
            <person name="Barry K.W."/>
            <person name="Cichocki N."/>
            <person name="Veneault-Fourrey C."/>
            <person name="LaButti K."/>
            <person name="Lindquist E.A."/>
            <person name="Lipzen A."/>
            <person name="Lundell T."/>
            <person name="Morin E."/>
            <person name="Murat C."/>
            <person name="Sun H."/>
            <person name="Tunlid A."/>
            <person name="Henrissat B."/>
            <person name="Grigoriev I.V."/>
            <person name="Hibbett D.S."/>
            <person name="Martin F."/>
            <person name="Nordberg H.P."/>
            <person name="Cantor M.N."/>
            <person name="Hua S.X."/>
        </authorList>
    </citation>
    <scope>NUCLEOTIDE SEQUENCE [LARGE SCALE GENOMIC DNA]</scope>
    <source>
        <strain evidence="2 3">MUT 4182</strain>
    </source>
</reference>
<proteinExistence type="predicted"/>
<evidence type="ECO:0000256" key="1">
    <source>
        <dbReference type="SAM" id="MobiDB-lite"/>
    </source>
</evidence>
<evidence type="ECO:0000313" key="3">
    <source>
        <dbReference type="Proteomes" id="UP000054248"/>
    </source>
</evidence>
<dbReference type="InterPro" id="IPR009836">
    <property type="entry name" value="GRDP-like"/>
</dbReference>
<feature type="compositionally biased region" description="Low complexity" evidence="1">
    <location>
        <begin position="47"/>
        <end position="63"/>
    </location>
</feature>
<dbReference type="Proteomes" id="UP000054248">
    <property type="component" value="Unassembled WGS sequence"/>
</dbReference>
<dbReference type="Pfam" id="PF07173">
    <property type="entry name" value="GRDP-like"/>
    <property type="match status" value="1"/>
</dbReference>
<sequence>MASLPVYSSIIHSLSGTSITSAPPSYQANSNDVTLDFSPSHRSTPISPSENASSRPSSSHSSRVSFTIGRKQTLALVSPLDLKAHLVILRAFHRLRQGVYSAARETLPSQNDADLQQAWEVFLARAVWRFELWLKHVVARPVRDYMYAGPVNAWLNPHEIPPIDVVMVWHSYLLHPRTYFEDGLRYNTGLLSRGSFPLHEIATMVEKDDPLRPGSVAQTRAYYWESCTRQPWELAPSLEVNGPHFISVNCPACTSDISAPWVSDDGTGWAQRQFQACCPNCGMQVSKETLSVLKFSEDLRRVVEEPKRRTLATLHLHEETGKPFIAAALLFNQNLVEDLEKSSFQPDARIYAAQELRWSVDKAAARCRAGFRTTAYMKQYKEDGKAHQGLKGLQRIMEAYTTPGPYSIDLVRAVQRQMKFVDSMVGISWTEIGKFDSDSDELALKRAIAGYHAFLDIMAQNPDAFLVPTLSIDLAWHTHQLLCVNYRESTLDLLGTIVDHDDSVEQETLAAAFDQTARLWSSRFSVPYSTCGCPTARPTKSSAMDSMTKLFSKKGKQRATATGIENHRPDLISHYPNDVYETHPSDHSQVKVINSSSIAKQVASREKSNKRRVEEDQGAVASGTADGWQALAVRIWNERVNGHDPAFSNLISPDEVLNAKAIPMGQWAWFAWKMRRREQEIEGKTTEK</sequence>
<dbReference type="PANTHER" id="PTHR34365:SF7">
    <property type="entry name" value="GLYCINE-RICH DOMAIN-CONTAINING PROTEIN 1"/>
    <property type="match status" value="1"/>
</dbReference>
<organism evidence="2 3">
    <name type="scientific">Tulasnella calospora MUT 4182</name>
    <dbReference type="NCBI Taxonomy" id="1051891"/>
    <lineage>
        <taxon>Eukaryota</taxon>
        <taxon>Fungi</taxon>
        <taxon>Dikarya</taxon>
        <taxon>Basidiomycota</taxon>
        <taxon>Agaricomycotina</taxon>
        <taxon>Agaricomycetes</taxon>
        <taxon>Cantharellales</taxon>
        <taxon>Tulasnellaceae</taxon>
        <taxon>Tulasnella</taxon>
    </lineage>
</organism>
<dbReference type="HOGENOM" id="CLU_010103_1_1_1"/>
<accession>A0A0C3PYB1</accession>
<protein>
    <submittedName>
        <fullName evidence="2">Uncharacterized protein</fullName>
    </submittedName>
</protein>